<protein>
    <recommendedName>
        <fullName evidence="6">Gremlin-1</fullName>
    </recommendedName>
</protein>
<feature type="compositionally biased region" description="Basic and acidic residues" evidence="7">
    <location>
        <begin position="63"/>
        <end position="78"/>
    </location>
</feature>
<feature type="domain" description="CTCK" evidence="8">
    <location>
        <begin position="102"/>
        <end position="188"/>
    </location>
</feature>
<reference evidence="9 10" key="1">
    <citation type="journal article" date="2018" name="Nat. Ecol. Evol.">
        <title>Shark genomes provide insights into elasmobranch evolution and the origin of vertebrates.</title>
        <authorList>
            <person name="Hara Y"/>
            <person name="Yamaguchi K"/>
            <person name="Onimaru K"/>
            <person name="Kadota M"/>
            <person name="Koyanagi M"/>
            <person name="Keeley SD"/>
            <person name="Tatsumi K"/>
            <person name="Tanaka K"/>
            <person name="Motone F"/>
            <person name="Kageyama Y"/>
            <person name="Nozu R"/>
            <person name="Adachi N"/>
            <person name="Nishimura O"/>
            <person name="Nakagawa R"/>
            <person name="Tanegashima C"/>
            <person name="Kiyatake I"/>
            <person name="Matsumoto R"/>
            <person name="Murakumo K"/>
            <person name="Nishida K"/>
            <person name="Terakita A"/>
            <person name="Kuratani S"/>
            <person name="Sato K"/>
            <person name="Hyodo S Kuraku.S."/>
        </authorList>
    </citation>
    <scope>NUCLEOTIDE SEQUENCE [LARGE SCALE GENOMIC DNA]</scope>
</reference>
<evidence type="ECO:0000256" key="4">
    <source>
        <dbReference type="ARBA" id="ARBA00022729"/>
    </source>
</evidence>
<dbReference type="Gene3D" id="2.10.90.10">
    <property type="entry name" value="Cystine-knot cytokines"/>
    <property type="match status" value="1"/>
</dbReference>
<evidence type="ECO:0000313" key="9">
    <source>
        <dbReference type="EMBL" id="GCB70767.1"/>
    </source>
</evidence>
<proteinExistence type="inferred from homology"/>
<comment type="similarity">
    <text evidence="2">Belongs to the DAN family.</text>
</comment>
<sequence>MTMIDTSDPVTTRYKHIFKTDLTSSRMFYTVLALLIISGLSYSEEAADRVGAPGAVPSPGKGHRGDLGRPRKAKDKEDVLDSNHAALPVTERRNVRRDWCKSHPLIQTLKEDGCISRTVINRFCYGQCNSFYIPSHEHGGEPFRSCSFCKPKKFNAVTVTFNCPRLRPPSKRRRIQLVKECRCISIDLD</sequence>
<evidence type="ECO:0000259" key="8">
    <source>
        <dbReference type="SMART" id="SM00041"/>
    </source>
</evidence>
<dbReference type="Proteomes" id="UP000288216">
    <property type="component" value="Unassembled WGS sequence"/>
</dbReference>
<keyword evidence="4" id="KW-0732">Signal</keyword>
<evidence type="ECO:0000256" key="7">
    <source>
        <dbReference type="SAM" id="MobiDB-lite"/>
    </source>
</evidence>
<dbReference type="InterPro" id="IPR006207">
    <property type="entry name" value="Cys_knot_C"/>
</dbReference>
<dbReference type="AlphaFoldDB" id="A0A401PCC5"/>
<dbReference type="GO" id="GO:0036122">
    <property type="term" value="F:BMP binding"/>
    <property type="evidence" value="ECO:0007669"/>
    <property type="project" value="TreeGrafter"/>
</dbReference>
<organism evidence="9 10">
    <name type="scientific">Scyliorhinus torazame</name>
    <name type="common">Cloudy catshark</name>
    <name type="synonym">Catulus torazame</name>
    <dbReference type="NCBI Taxonomy" id="75743"/>
    <lineage>
        <taxon>Eukaryota</taxon>
        <taxon>Metazoa</taxon>
        <taxon>Chordata</taxon>
        <taxon>Craniata</taxon>
        <taxon>Vertebrata</taxon>
        <taxon>Chondrichthyes</taxon>
        <taxon>Elasmobranchii</taxon>
        <taxon>Galeomorphii</taxon>
        <taxon>Galeoidea</taxon>
        <taxon>Carcharhiniformes</taxon>
        <taxon>Scyliorhinidae</taxon>
        <taxon>Scyliorhinus</taxon>
    </lineage>
</organism>
<dbReference type="PANTHER" id="PTHR15283">
    <property type="entry name" value="GREMLIN 1"/>
    <property type="match status" value="1"/>
</dbReference>
<dbReference type="EMBL" id="BFAA01004773">
    <property type="protein sequence ID" value="GCB70767.1"/>
    <property type="molecule type" value="Genomic_DNA"/>
</dbReference>
<name>A0A401PCC5_SCYTO</name>
<evidence type="ECO:0000256" key="6">
    <source>
        <dbReference type="ARBA" id="ARBA00040888"/>
    </source>
</evidence>
<dbReference type="GO" id="GO:0005615">
    <property type="term" value="C:extracellular space"/>
    <property type="evidence" value="ECO:0007669"/>
    <property type="project" value="TreeGrafter"/>
</dbReference>
<dbReference type="Pfam" id="PF03045">
    <property type="entry name" value="DAN"/>
    <property type="match status" value="1"/>
</dbReference>
<accession>A0A401PCC5</accession>
<evidence type="ECO:0000256" key="2">
    <source>
        <dbReference type="ARBA" id="ARBA00007872"/>
    </source>
</evidence>
<dbReference type="SMART" id="SM00041">
    <property type="entry name" value="CT"/>
    <property type="match status" value="1"/>
</dbReference>
<dbReference type="InterPro" id="IPR004133">
    <property type="entry name" value="DAN_dom"/>
</dbReference>
<feature type="region of interest" description="Disordered" evidence="7">
    <location>
        <begin position="51"/>
        <end position="78"/>
    </location>
</feature>
<evidence type="ECO:0000256" key="1">
    <source>
        <dbReference type="ARBA" id="ARBA00004613"/>
    </source>
</evidence>
<dbReference type="GO" id="GO:0048018">
    <property type="term" value="F:receptor ligand activity"/>
    <property type="evidence" value="ECO:0007669"/>
    <property type="project" value="TreeGrafter"/>
</dbReference>
<dbReference type="STRING" id="75743.A0A401PCC5"/>
<keyword evidence="3" id="KW-0964">Secreted</keyword>
<gene>
    <name evidence="9" type="ORF">scyTo_0010848</name>
</gene>
<comment type="subcellular location">
    <subcellularLocation>
        <location evidence="1">Secreted</location>
    </subcellularLocation>
</comment>
<keyword evidence="5" id="KW-1015">Disulfide bond</keyword>
<dbReference type="OrthoDB" id="10061784at2759"/>
<evidence type="ECO:0000256" key="3">
    <source>
        <dbReference type="ARBA" id="ARBA00022525"/>
    </source>
</evidence>
<dbReference type="GO" id="GO:0009887">
    <property type="term" value="P:animal organ morphogenesis"/>
    <property type="evidence" value="ECO:0007669"/>
    <property type="project" value="TreeGrafter"/>
</dbReference>
<dbReference type="PANTHER" id="PTHR15283:SF3">
    <property type="entry name" value="GREMLIN-1"/>
    <property type="match status" value="1"/>
</dbReference>
<keyword evidence="10" id="KW-1185">Reference proteome</keyword>
<evidence type="ECO:0000256" key="5">
    <source>
        <dbReference type="ARBA" id="ARBA00023157"/>
    </source>
</evidence>
<comment type="caution">
    <text evidence="9">The sequence shown here is derived from an EMBL/GenBank/DDBJ whole genome shotgun (WGS) entry which is preliminary data.</text>
</comment>
<evidence type="ECO:0000313" key="10">
    <source>
        <dbReference type="Proteomes" id="UP000288216"/>
    </source>
</evidence>
<dbReference type="GO" id="GO:0038098">
    <property type="term" value="P:sequestering of BMP from receptor via BMP binding"/>
    <property type="evidence" value="ECO:0007669"/>
    <property type="project" value="TreeGrafter"/>
</dbReference>
<dbReference type="InterPro" id="IPR029034">
    <property type="entry name" value="Cystine-knot_cytokine"/>
</dbReference>